<dbReference type="Gene3D" id="3.40.50.720">
    <property type="entry name" value="NAD(P)-binding Rossmann-like Domain"/>
    <property type="match status" value="1"/>
</dbReference>
<dbReference type="GO" id="GO:0016491">
    <property type="term" value="F:oxidoreductase activity"/>
    <property type="evidence" value="ECO:0007669"/>
    <property type="project" value="UniProtKB-KW"/>
</dbReference>
<dbReference type="InterPro" id="IPR002347">
    <property type="entry name" value="SDR_fam"/>
</dbReference>
<comment type="similarity">
    <text evidence="1">Belongs to the short-chain dehydrogenases/reductases (SDR) family.</text>
</comment>
<dbReference type="PANTHER" id="PTHR43180">
    <property type="entry name" value="3-OXOACYL-(ACYL-CARRIER-PROTEIN) REDUCTASE (AFU_ORTHOLOGUE AFUA_6G11210)"/>
    <property type="match status" value="1"/>
</dbReference>
<dbReference type="FunFam" id="3.40.50.720:FF:000084">
    <property type="entry name" value="Short-chain dehydrogenase reductase"/>
    <property type="match status" value="1"/>
</dbReference>
<dbReference type="STRING" id="1830138.SAMN05443507_10462"/>
<keyword evidence="3" id="KW-0520">NAD</keyword>
<evidence type="ECO:0000256" key="5">
    <source>
        <dbReference type="ARBA" id="ARBA00023221"/>
    </source>
</evidence>
<gene>
    <name evidence="6" type="ORF">SAMN05443507_10462</name>
</gene>
<evidence type="ECO:0000256" key="3">
    <source>
        <dbReference type="ARBA" id="ARBA00023027"/>
    </source>
</evidence>
<dbReference type="GO" id="GO:0008206">
    <property type="term" value="P:bile acid metabolic process"/>
    <property type="evidence" value="ECO:0007669"/>
    <property type="project" value="UniProtKB-ARBA"/>
</dbReference>
<proteinExistence type="inferred from homology"/>
<keyword evidence="7" id="KW-1185">Reference proteome</keyword>
<dbReference type="AlphaFoldDB" id="A0A1M6MHN4"/>
<accession>A0A1M6MHN4</accession>
<evidence type="ECO:0000313" key="6">
    <source>
        <dbReference type="EMBL" id="SHJ82992.1"/>
    </source>
</evidence>
<evidence type="ECO:0000256" key="4">
    <source>
        <dbReference type="ARBA" id="ARBA00023098"/>
    </source>
</evidence>
<name>A0A1M6MHN4_9BACL</name>
<dbReference type="Proteomes" id="UP000184016">
    <property type="component" value="Unassembled WGS sequence"/>
</dbReference>
<dbReference type="SUPFAM" id="SSF51735">
    <property type="entry name" value="NAD(P)-binding Rossmann-fold domains"/>
    <property type="match status" value="1"/>
</dbReference>
<dbReference type="EMBL" id="FRAF01000004">
    <property type="protein sequence ID" value="SHJ82992.1"/>
    <property type="molecule type" value="Genomic_DNA"/>
</dbReference>
<evidence type="ECO:0000256" key="1">
    <source>
        <dbReference type="ARBA" id="ARBA00006484"/>
    </source>
</evidence>
<keyword evidence="5" id="KW-0753">Steroid metabolism</keyword>
<dbReference type="PANTHER" id="PTHR43180:SF28">
    <property type="entry name" value="NAD(P)-BINDING ROSSMANN-FOLD SUPERFAMILY PROTEIN"/>
    <property type="match status" value="1"/>
</dbReference>
<dbReference type="InterPro" id="IPR036291">
    <property type="entry name" value="NAD(P)-bd_dom_sf"/>
</dbReference>
<keyword evidence="4" id="KW-0443">Lipid metabolism</keyword>
<keyword evidence="2" id="KW-0560">Oxidoreductase</keyword>
<dbReference type="PRINTS" id="PR00081">
    <property type="entry name" value="GDHRDH"/>
</dbReference>
<reference evidence="7" key="1">
    <citation type="submission" date="2016-11" db="EMBL/GenBank/DDBJ databases">
        <authorList>
            <person name="Varghese N."/>
            <person name="Submissions S."/>
        </authorList>
    </citation>
    <scope>NUCLEOTIDE SEQUENCE [LARGE SCALE GENOMIC DNA]</scope>
    <source>
        <strain evidence="7">USBA-503</strain>
    </source>
</reference>
<organism evidence="6 7">
    <name type="scientific">Alicyclobacillus tolerans</name>
    <dbReference type="NCBI Taxonomy" id="90970"/>
    <lineage>
        <taxon>Bacteria</taxon>
        <taxon>Bacillati</taxon>
        <taxon>Bacillota</taxon>
        <taxon>Bacilli</taxon>
        <taxon>Bacillales</taxon>
        <taxon>Alicyclobacillaceae</taxon>
        <taxon>Alicyclobacillus</taxon>
    </lineage>
</organism>
<sequence>MNMQRFAGKVAIVTGAAGGIGSASAKLLAQQGASLAVADIQEERGKKIADEILAKGGKAIFVPVDVSSYESVQLLVETTVKHYGQLDIMFNNAGIFGEGKLDLLEMPLEEYLRTVAINQNGVFYGIRAAAAVMKERGGVIINTASIYAFLADRRQLPYHATKAAVVGMTKAAALDLAKYNIRVVAIAPSMIDTPLVDRWREDERVWNYVRKAQMRQQFGTAEQVAQVVAFLASDEASFVNGHEFYVDDGAASFKR</sequence>
<dbReference type="Pfam" id="PF13561">
    <property type="entry name" value="adh_short_C2"/>
    <property type="match status" value="1"/>
</dbReference>
<evidence type="ECO:0000256" key="2">
    <source>
        <dbReference type="ARBA" id="ARBA00023002"/>
    </source>
</evidence>
<protein>
    <submittedName>
        <fullName evidence="6">NAD(P)-dependent dehydrogenase, short-chain alcohol dehydrogenase family</fullName>
    </submittedName>
</protein>
<dbReference type="PRINTS" id="PR00080">
    <property type="entry name" value="SDRFAMILY"/>
</dbReference>
<dbReference type="CDD" id="cd05233">
    <property type="entry name" value="SDR_c"/>
    <property type="match status" value="1"/>
</dbReference>
<evidence type="ECO:0000313" key="7">
    <source>
        <dbReference type="Proteomes" id="UP000184016"/>
    </source>
</evidence>